<feature type="transmembrane region" description="Helical" evidence="7">
    <location>
        <begin position="157"/>
        <end position="180"/>
    </location>
</feature>
<evidence type="ECO:0000313" key="10">
    <source>
        <dbReference type="Proteomes" id="UP000765509"/>
    </source>
</evidence>
<feature type="transmembrane region" description="Helical" evidence="7">
    <location>
        <begin position="291"/>
        <end position="308"/>
    </location>
</feature>
<feature type="transmembrane region" description="Helical" evidence="7">
    <location>
        <begin position="412"/>
        <end position="431"/>
    </location>
</feature>
<comment type="caution">
    <text evidence="9">The sequence shown here is derived from an EMBL/GenBank/DDBJ whole genome shotgun (WGS) entry which is preliminary data.</text>
</comment>
<evidence type="ECO:0000256" key="4">
    <source>
        <dbReference type="ARBA" id="ARBA00022989"/>
    </source>
</evidence>
<dbReference type="GO" id="GO:0016020">
    <property type="term" value="C:membrane"/>
    <property type="evidence" value="ECO:0007669"/>
    <property type="project" value="UniProtKB-SubCell"/>
</dbReference>
<evidence type="ECO:0000256" key="5">
    <source>
        <dbReference type="ARBA" id="ARBA00023136"/>
    </source>
</evidence>
<keyword evidence="3 7" id="KW-0812">Transmembrane</keyword>
<feature type="region of interest" description="Disordered" evidence="6">
    <location>
        <begin position="559"/>
        <end position="578"/>
    </location>
</feature>
<feature type="transmembrane region" description="Helical" evidence="7">
    <location>
        <begin position="192"/>
        <end position="213"/>
    </location>
</feature>
<dbReference type="Gene3D" id="1.20.1720.10">
    <property type="entry name" value="Multidrug resistance protein D"/>
    <property type="match status" value="1"/>
</dbReference>
<feature type="transmembrane region" description="Helical" evidence="7">
    <location>
        <begin position="130"/>
        <end position="151"/>
    </location>
</feature>
<feature type="transmembrane region" description="Helical" evidence="7">
    <location>
        <begin position="103"/>
        <end position="123"/>
    </location>
</feature>
<evidence type="ECO:0000256" key="2">
    <source>
        <dbReference type="ARBA" id="ARBA00022448"/>
    </source>
</evidence>
<dbReference type="Pfam" id="PF07690">
    <property type="entry name" value="MFS_1"/>
    <property type="match status" value="1"/>
</dbReference>
<dbReference type="PANTHER" id="PTHR42718:SF9">
    <property type="entry name" value="MAJOR FACILITATOR SUPERFAMILY MULTIDRUG TRANSPORTER MFSC"/>
    <property type="match status" value="1"/>
</dbReference>
<dbReference type="EMBL" id="AVOT02014721">
    <property type="protein sequence ID" value="MBW0498424.1"/>
    <property type="molecule type" value="Genomic_DNA"/>
</dbReference>
<organism evidence="9 10">
    <name type="scientific">Austropuccinia psidii MF-1</name>
    <dbReference type="NCBI Taxonomy" id="1389203"/>
    <lineage>
        <taxon>Eukaryota</taxon>
        <taxon>Fungi</taxon>
        <taxon>Dikarya</taxon>
        <taxon>Basidiomycota</taxon>
        <taxon>Pucciniomycotina</taxon>
        <taxon>Pucciniomycetes</taxon>
        <taxon>Pucciniales</taxon>
        <taxon>Sphaerophragmiaceae</taxon>
        <taxon>Austropuccinia</taxon>
    </lineage>
</organism>
<dbReference type="Proteomes" id="UP000765509">
    <property type="component" value="Unassembled WGS sequence"/>
</dbReference>
<name>A0A9Q3D7S2_9BASI</name>
<dbReference type="PANTHER" id="PTHR42718">
    <property type="entry name" value="MAJOR FACILITATOR SUPERFAMILY MULTIDRUG TRANSPORTER MFSC"/>
    <property type="match status" value="1"/>
</dbReference>
<feature type="transmembrane region" description="Helical" evidence="7">
    <location>
        <begin position="225"/>
        <end position="245"/>
    </location>
</feature>
<dbReference type="GO" id="GO:0022857">
    <property type="term" value="F:transmembrane transporter activity"/>
    <property type="evidence" value="ECO:0007669"/>
    <property type="project" value="InterPro"/>
</dbReference>
<feature type="transmembrane region" description="Helical" evidence="7">
    <location>
        <begin position="474"/>
        <end position="497"/>
    </location>
</feature>
<keyword evidence="10" id="KW-1185">Reference proteome</keyword>
<dbReference type="OrthoDB" id="2501115at2759"/>
<evidence type="ECO:0000313" key="9">
    <source>
        <dbReference type="EMBL" id="MBW0498424.1"/>
    </source>
</evidence>
<feature type="transmembrane region" description="Helical" evidence="7">
    <location>
        <begin position="346"/>
        <end position="367"/>
    </location>
</feature>
<feature type="transmembrane region" description="Helical" evidence="7">
    <location>
        <begin position="529"/>
        <end position="549"/>
    </location>
</feature>
<feature type="transmembrane region" description="Helical" evidence="7">
    <location>
        <begin position="257"/>
        <end position="279"/>
    </location>
</feature>
<dbReference type="InterPro" id="IPR011701">
    <property type="entry name" value="MFS"/>
</dbReference>
<proteinExistence type="predicted"/>
<feature type="transmembrane region" description="Helical" evidence="7">
    <location>
        <begin position="62"/>
        <end position="83"/>
    </location>
</feature>
<accession>A0A9Q3D7S2</accession>
<dbReference type="AlphaFoldDB" id="A0A9Q3D7S2"/>
<evidence type="ECO:0000256" key="1">
    <source>
        <dbReference type="ARBA" id="ARBA00004141"/>
    </source>
</evidence>
<dbReference type="SUPFAM" id="SSF103473">
    <property type="entry name" value="MFS general substrate transporter"/>
    <property type="match status" value="1"/>
</dbReference>
<dbReference type="Gene3D" id="1.20.1250.20">
    <property type="entry name" value="MFS general substrate transporter like domains"/>
    <property type="match status" value="1"/>
</dbReference>
<dbReference type="PROSITE" id="PS50850">
    <property type="entry name" value="MFS"/>
    <property type="match status" value="1"/>
</dbReference>
<keyword evidence="2" id="KW-0813">Transport</keyword>
<dbReference type="InterPro" id="IPR036259">
    <property type="entry name" value="MFS_trans_sf"/>
</dbReference>
<feature type="domain" description="Major facilitator superfamily (MFS) profile" evidence="8">
    <location>
        <begin position="64"/>
        <end position="554"/>
    </location>
</feature>
<dbReference type="InterPro" id="IPR020846">
    <property type="entry name" value="MFS_dom"/>
</dbReference>
<evidence type="ECO:0000259" key="8">
    <source>
        <dbReference type="PROSITE" id="PS50850"/>
    </source>
</evidence>
<feature type="transmembrane region" description="Helical" evidence="7">
    <location>
        <begin position="387"/>
        <end position="405"/>
    </location>
</feature>
<evidence type="ECO:0000256" key="3">
    <source>
        <dbReference type="ARBA" id="ARBA00022692"/>
    </source>
</evidence>
<gene>
    <name evidence="9" type="ORF">O181_038139</name>
</gene>
<sequence length="597" mass="63851">MSSSTSIIIPPEGASCESLPRSIKLSRGSFKQAQSPLSVILSEPIPPSSSEDAPSSISNPRAAAVILVCLTAFVVSNSAGLSVNLLVPVIQRDLRIEASNLQWISNGYPLGFGSCLLLFGRLADAFGHKLFIQLGCLIFSLSSLGCGLSQTALQLSIFRVLQGLGAAAIAPSLIGVLGTLLPPGTTIKRAGFAALSAGAPLGASFGLLVGGFITAGTRWRWRSFFFLSMAVSGVVLLLITVIVPGKKLAHRKSKGKNSIDWLGGLLIISGLILMTYALASSSKDGWGRPRILAPFFLSLLILSCFVYWQNHLETKVKTLSTIGPDSEKSSIEPILKLSLFTRQNGTFSVVLLVVAFLWFGFVAQNFFFHQYLQDYLNLSLTRSVVRFIPMVIVGVLLNIAVGFLSPIIPAQILMIIGCCGTGASCLLSALMNTSASYWSFNFASIALAVVGADFVFACGTIYGSNISSKSEQAVTGGVFHTFAQMGNAIGLSIATLVQTTRARSRELGVIITDDLTSAPPEAFLFGLRAGFWTCFASLALASLLCVTFLGKMGYVGKEEEKEEQKMTNSKNQTSKKRVERNLEANIEATKLQYPNIH</sequence>
<feature type="transmembrane region" description="Helical" evidence="7">
    <location>
        <begin position="437"/>
        <end position="462"/>
    </location>
</feature>
<evidence type="ECO:0000256" key="6">
    <source>
        <dbReference type="SAM" id="MobiDB-lite"/>
    </source>
</evidence>
<evidence type="ECO:0000256" key="7">
    <source>
        <dbReference type="SAM" id="Phobius"/>
    </source>
</evidence>
<keyword evidence="4 7" id="KW-1133">Transmembrane helix</keyword>
<comment type="subcellular location">
    <subcellularLocation>
        <location evidence="1">Membrane</location>
        <topology evidence="1">Multi-pass membrane protein</topology>
    </subcellularLocation>
</comment>
<protein>
    <recommendedName>
        <fullName evidence="8">Major facilitator superfamily (MFS) profile domain-containing protein</fullName>
    </recommendedName>
</protein>
<keyword evidence="5 7" id="KW-0472">Membrane</keyword>
<reference evidence="9" key="1">
    <citation type="submission" date="2021-03" db="EMBL/GenBank/DDBJ databases">
        <title>Draft genome sequence of rust myrtle Austropuccinia psidii MF-1, a brazilian biotype.</title>
        <authorList>
            <person name="Quecine M.C."/>
            <person name="Pachon D.M.R."/>
            <person name="Bonatelli M.L."/>
            <person name="Correr F.H."/>
            <person name="Franceschini L.M."/>
            <person name="Leite T.F."/>
            <person name="Margarido G.R.A."/>
            <person name="Almeida C.A."/>
            <person name="Ferrarezi J.A."/>
            <person name="Labate C.A."/>
        </authorList>
    </citation>
    <scope>NUCLEOTIDE SEQUENCE</scope>
    <source>
        <strain evidence="9">MF-1</strain>
    </source>
</reference>